<dbReference type="EMBL" id="JH972065">
    <property type="protein sequence ID" value="EKM73781.1"/>
    <property type="molecule type" value="Genomic_DNA"/>
</dbReference>
<evidence type="ECO:0000256" key="2">
    <source>
        <dbReference type="SAM" id="MobiDB-lite"/>
    </source>
</evidence>
<organism evidence="3 4">
    <name type="scientific">Agaricus bisporus var. burnettii (strain JB137-S8 / ATCC MYA-4627 / FGSC 10392)</name>
    <name type="common">White button mushroom</name>
    <dbReference type="NCBI Taxonomy" id="597362"/>
    <lineage>
        <taxon>Eukaryota</taxon>
        <taxon>Fungi</taxon>
        <taxon>Dikarya</taxon>
        <taxon>Basidiomycota</taxon>
        <taxon>Agaricomycotina</taxon>
        <taxon>Agaricomycetes</taxon>
        <taxon>Agaricomycetidae</taxon>
        <taxon>Agaricales</taxon>
        <taxon>Agaricineae</taxon>
        <taxon>Agaricaceae</taxon>
        <taxon>Agaricus</taxon>
    </lineage>
</organism>
<dbReference type="RefSeq" id="XP_007335580.1">
    <property type="nucleotide sequence ID" value="XM_007335518.1"/>
</dbReference>
<feature type="compositionally biased region" description="Low complexity" evidence="2">
    <location>
        <begin position="23"/>
        <end position="52"/>
    </location>
</feature>
<dbReference type="InParanoid" id="K5WEU3"/>
<dbReference type="HOGENOM" id="CLU_012912_1_0_1"/>
<protein>
    <submittedName>
        <fullName evidence="3">Uncharacterized protein</fullName>
    </submittedName>
</protein>
<gene>
    <name evidence="3" type="ORF">AGABI1DRAFT_134103</name>
</gene>
<dbReference type="Proteomes" id="UP000008493">
    <property type="component" value="Unassembled WGS sequence"/>
</dbReference>
<feature type="region of interest" description="Disordered" evidence="2">
    <location>
        <begin position="1"/>
        <end position="59"/>
    </location>
</feature>
<dbReference type="GeneID" id="18828153"/>
<proteinExistence type="predicted"/>
<dbReference type="AlphaFoldDB" id="K5WEU3"/>
<accession>K5WEU3</accession>
<keyword evidence="1" id="KW-0175">Coiled coil</keyword>
<evidence type="ECO:0000256" key="1">
    <source>
        <dbReference type="SAM" id="Coils"/>
    </source>
</evidence>
<feature type="coiled-coil region" evidence="1">
    <location>
        <begin position="88"/>
        <end position="115"/>
    </location>
</feature>
<dbReference type="KEGG" id="abp:AGABI1DRAFT134103"/>
<feature type="non-terminal residue" evidence="3">
    <location>
        <position position="304"/>
    </location>
</feature>
<reference evidence="4" key="1">
    <citation type="journal article" date="2012" name="Proc. Natl. Acad. Sci. U.S.A.">
        <title>Genome sequence of the button mushroom Agaricus bisporus reveals mechanisms governing adaptation to a humic-rich ecological niche.</title>
        <authorList>
            <person name="Morin E."/>
            <person name="Kohler A."/>
            <person name="Baker A.R."/>
            <person name="Foulongne-Oriol M."/>
            <person name="Lombard V."/>
            <person name="Nagy L.G."/>
            <person name="Ohm R.A."/>
            <person name="Patyshakuliyeva A."/>
            <person name="Brun A."/>
            <person name="Aerts A.L."/>
            <person name="Bailey A.M."/>
            <person name="Billette C."/>
            <person name="Coutinho P.M."/>
            <person name="Deakin G."/>
            <person name="Doddapaneni H."/>
            <person name="Floudas D."/>
            <person name="Grimwood J."/>
            <person name="Hilden K."/>
            <person name="Kuees U."/>
            <person name="LaButti K.M."/>
            <person name="Lapidus A."/>
            <person name="Lindquist E.A."/>
            <person name="Lucas S.M."/>
            <person name="Murat C."/>
            <person name="Riley R.W."/>
            <person name="Salamov A.A."/>
            <person name="Schmutz J."/>
            <person name="Subramanian V."/>
            <person name="Woesten H.A.B."/>
            <person name="Xu J."/>
            <person name="Eastwood D.C."/>
            <person name="Foster G.D."/>
            <person name="Sonnenberg A.S."/>
            <person name="Cullen D."/>
            <person name="de Vries R.P."/>
            <person name="Lundell T."/>
            <person name="Hibbett D.S."/>
            <person name="Henrissat B."/>
            <person name="Burton K.S."/>
            <person name="Kerrigan R.W."/>
            <person name="Challen M.P."/>
            <person name="Grigoriev I.V."/>
            <person name="Martin F."/>
        </authorList>
    </citation>
    <scope>NUCLEOTIDE SEQUENCE [LARGE SCALE GENOMIC DNA]</scope>
    <source>
        <strain evidence="4">JB137-S8 / ATCC MYA-4627 / FGSC 10392</strain>
    </source>
</reference>
<evidence type="ECO:0000313" key="4">
    <source>
        <dbReference type="Proteomes" id="UP000008493"/>
    </source>
</evidence>
<sequence>MADHRDRPYPVPRLSRPPSPTGSVRSSMSKRSTRSMVAGALSAAKSSIKSLGTPKPKRKNFIEAGFEEIAAKEKTLMERADAEIVPTSQEYEKELDEIREEMLALRRRNDEENDDAKAAVVPSQTESNLWNQFSTPPAELMTTPPLPSPLDASQTTYGFPTPSPALLDHPALKDTHTPPRNHEVLPDLDKTPTTPRVMQITEAEAYALKVRAANDKDAHVVTGANMTVDEFEVSVNKSKELVGEIVDEDIPASSPALPSEPWTFTEDQITGFRSNLSEILNSMARVTPRMATNPEAIAKELALF</sequence>
<evidence type="ECO:0000313" key="3">
    <source>
        <dbReference type="EMBL" id="EKM73781.1"/>
    </source>
</evidence>
<name>K5WEU3_AGABU</name>
<keyword evidence="4" id="KW-1185">Reference proteome</keyword>
<feature type="compositionally biased region" description="Pro residues" evidence="2">
    <location>
        <begin position="9"/>
        <end position="20"/>
    </location>
</feature>